<feature type="compositionally biased region" description="Polar residues" evidence="4">
    <location>
        <begin position="1340"/>
        <end position="1349"/>
    </location>
</feature>
<keyword evidence="3" id="KW-0853">WD repeat</keyword>
<dbReference type="PROSITE" id="PS50082">
    <property type="entry name" value="WD_REPEATS_2"/>
    <property type="match status" value="1"/>
</dbReference>
<evidence type="ECO:0000313" key="7">
    <source>
        <dbReference type="Proteomes" id="UP000030665"/>
    </source>
</evidence>
<dbReference type="OrthoDB" id="10265743at2759"/>
<dbReference type="SUPFAM" id="SSF47370">
    <property type="entry name" value="Bromodomain"/>
    <property type="match status" value="1"/>
</dbReference>
<dbReference type="STRING" id="36087.A0A077YVK3"/>
<protein>
    <submittedName>
        <fullName evidence="6">PH interacting protein</fullName>
    </submittedName>
</protein>
<dbReference type="InterPro" id="IPR015943">
    <property type="entry name" value="WD40/YVTN_repeat-like_dom_sf"/>
</dbReference>
<dbReference type="Pfam" id="PF00439">
    <property type="entry name" value="Bromodomain"/>
    <property type="match status" value="1"/>
</dbReference>
<evidence type="ECO:0000256" key="2">
    <source>
        <dbReference type="PROSITE-ProRule" id="PRU00035"/>
    </source>
</evidence>
<sequence length="1486" mass="169159">MYPRSRNAVVPWSSNVLDYPSSMNLSEENVDSFTTVYYLALRLIAAGPCQESAAVLRREAELFGIFSSSTSNGRGALYGNGFSDFERFEQSIGGPAPENRLVDMYNHLISLCKEKVPVPNSLSAAVPSLFRNGRHSVFRKQETLYLKSWRFEDLIGSKNAFPLPIPGGLKNRFDLWSLNKVRPCVGMPLRAQMYMKSIIRRFNLQKVIFGHLSSVPCLAVDCTGKYFITGGDDGLVKVWNVEHARLLFTFRGIRTRINDVAIDQDNILMAVSSDHVNRVYSLQDGRLIDVLVGHAGNLQGVCFVPYWDENNRFLCSISNFGELCFWKWQPERQHFDPVAYKFDLTPSFSSSRQMSVTCSTGGQFVAVCGTDCEITIFSLRTGVPFLQDQLSTLTSFKQCVAWSNFGINLLASGKSGLACILRYERRKWKPYLLDVKQTLPDDPSSKDPEARASRPRVRFAIWNCNDSLIVALCNDCRIRIFDSKTRKLLRCIIVSTTVDNVVPHPVDPEVVMTHGGDDFLVLWDIAEGNVLFKSKLNDDGARGAVIKSALFSPDGTRLCATTNLGRMRIFGVGKLKAPGPKEQFFHTDFVGLVQNSDGDWLDEEWQRPPHLVEPPFLVNNDGQLYPPSMQRLVPGRENCPEHLLTPDFPMRRIRLQDGDDFVLIYVPNLVRRDTPESREGRLPCCWLSRDIVLPLEEGMIELNRSKVNDQAERELAYFDLETSKDPLPEPPATGRRRSARQSVATVIVAEVADLTGDSDDEYDPDYTQDSSTFSGRRRRIRTRRDDLNGTDTNDQDDADDNNGDDDDDTSSLSSMIETDSEEEISSSGSSLLSLTSVTRAANRRRQRGHSIPNPRRRQQVANARRRRPAPNTRRRVRVASSTPSGPPTPVSDRHNFSEWITCTSNRSFPYFPQKGDEVVYFHQGHRLYVQAVRDGNLYRIREREMPWHRLELNEEEFAIVQDVSFEVLEIRLCRLTLTRVDRQTSSPLDSQFVVRFHDMPNVVDFIVLRQYYDVSLRRRWRPNERFQTIIDDSWWLGTVVRREPFEPNCPHSNFQCLVVAWESGEQERLSPWDMQPACVNPSELDRHVPMWKYRPKSSEWPTRGIEAESDRIILGIEHLMGLPCAEPFVAPVDINEYPLYASVIDYPCDLNTIKLRLHSRFYRRLEAVKMDVNYICKNARTFNLPDSPIVEQADLVTKILIKYIDSQNCHDIGQIYEEFLVDRPGPSNGTLALNNNDSAAVEWHQQCMDILANLRQDVPRCTEYLGYIERKLRNGRYEDPMAFAREMTLRISKMQSDRTSQVRSIGRAVDAQFQNAIVSVVGYLPEPTSSGSASAPAFNTRRSNGTQRSVPIMVESSDDDSVPESTPVLRRMKTRSTQSGANQEVAIENGDSQVNNEAQQSTSSHHNVTSALRSRQRRGAELQNGEEQQQRHRYELRRKRPLVVQNRLVVSSGSSDAEASDDASRVTVHQSSRGRPIRKVRRYDMS</sequence>
<accession>A0A077YVK3</accession>
<evidence type="ECO:0000256" key="1">
    <source>
        <dbReference type="ARBA" id="ARBA00023117"/>
    </source>
</evidence>
<feature type="region of interest" description="Disordered" evidence="4">
    <location>
        <begin position="1328"/>
        <end position="1486"/>
    </location>
</feature>
<feature type="compositionally biased region" description="Acidic residues" evidence="4">
    <location>
        <begin position="793"/>
        <end position="809"/>
    </location>
</feature>
<evidence type="ECO:0000256" key="4">
    <source>
        <dbReference type="SAM" id="MobiDB-lite"/>
    </source>
</evidence>
<dbReference type="AlphaFoldDB" id="A0A077YVK3"/>
<dbReference type="Proteomes" id="UP000030665">
    <property type="component" value="Unassembled WGS sequence"/>
</dbReference>
<keyword evidence="7" id="KW-1185">Reference proteome</keyword>
<dbReference type="PRINTS" id="PR00503">
    <property type="entry name" value="BROMODOMAIN"/>
</dbReference>
<dbReference type="PROSITE" id="PS50294">
    <property type="entry name" value="WD_REPEATS_REGION"/>
    <property type="match status" value="1"/>
</dbReference>
<feature type="region of interest" description="Disordered" evidence="4">
    <location>
        <begin position="755"/>
        <end position="894"/>
    </location>
</feature>
<feature type="compositionally biased region" description="Basic residues" evidence="4">
    <location>
        <begin position="841"/>
        <end position="877"/>
    </location>
</feature>
<dbReference type="Gene3D" id="2.130.10.10">
    <property type="entry name" value="YVTN repeat-like/Quinoprotein amine dehydrogenase"/>
    <property type="match status" value="2"/>
</dbReference>
<dbReference type="SMART" id="SM00320">
    <property type="entry name" value="WD40"/>
    <property type="match status" value="7"/>
</dbReference>
<dbReference type="Pfam" id="PF00400">
    <property type="entry name" value="WD40"/>
    <property type="match status" value="1"/>
</dbReference>
<dbReference type="InterPro" id="IPR036427">
    <property type="entry name" value="Bromodomain-like_sf"/>
</dbReference>
<proteinExistence type="predicted"/>
<feature type="region of interest" description="Disordered" evidence="4">
    <location>
        <begin position="719"/>
        <end position="742"/>
    </location>
</feature>
<gene>
    <name evidence="6" type="ORF">TTRE_0000005501</name>
</gene>
<dbReference type="GO" id="GO:0006357">
    <property type="term" value="P:regulation of transcription by RNA polymerase II"/>
    <property type="evidence" value="ECO:0007669"/>
    <property type="project" value="TreeGrafter"/>
</dbReference>
<evidence type="ECO:0000256" key="3">
    <source>
        <dbReference type="PROSITE-ProRule" id="PRU00221"/>
    </source>
</evidence>
<dbReference type="InterPro" id="IPR001487">
    <property type="entry name" value="Bromodomain"/>
</dbReference>
<dbReference type="InterPro" id="IPR036322">
    <property type="entry name" value="WD40_repeat_dom_sf"/>
</dbReference>
<dbReference type="SMART" id="SM00297">
    <property type="entry name" value="BROMO"/>
    <property type="match status" value="1"/>
</dbReference>
<evidence type="ECO:0000313" key="6">
    <source>
        <dbReference type="EMBL" id="CDW51796.1"/>
    </source>
</evidence>
<evidence type="ECO:0000259" key="5">
    <source>
        <dbReference type="PROSITE" id="PS50014"/>
    </source>
</evidence>
<dbReference type="FunFam" id="1.20.920.10:FF:000066">
    <property type="entry name" value="Transcription initiation factor TFIID subunit 1"/>
    <property type="match status" value="1"/>
</dbReference>
<feature type="compositionally biased region" description="Acidic residues" evidence="4">
    <location>
        <begin position="756"/>
        <end position="766"/>
    </location>
</feature>
<dbReference type="Pfam" id="PF25313">
    <property type="entry name" value="BRWD_AD"/>
    <property type="match status" value="1"/>
</dbReference>
<feature type="compositionally biased region" description="Low complexity" evidence="4">
    <location>
        <begin position="825"/>
        <end position="836"/>
    </location>
</feature>
<keyword evidence="1 2" id="KW-0103">Bromodomain</keyword>
<dbReference type="InterPro" id="IPR052060">
    <property type="entry name" value="Bromo_WD_repeat"/>
</dbReference>
<feature type="compositionally biased region" description="Polar residues" evidence="4">
    <location>
        <begin position="1390"/>
        <end position="1413"/>
    </location>
</feature>
<feature type="domain" description="Bromo" evidence="5">
    <location>
        <begin position="1120"/>
        <end position="1190"/>
    </location>
</feature>
<name>A0A077YVK3_TRITR</name>
<reference evidence="6" key="1">
    <citation type="submission" date="2014-01" db="EMBL/GenBank/DDBJ databases">
        <authorList>
            <person name="Aslett M."/>
        </authorList>
    </citation>
    <scope>NUCLEOTIDE SEQUENCE</scope>
</reference>
<feature type="repeat" description="WD" evidence="3">
    <location>
        <begin position="208"/>
        <end position="249"/>
    </location>
</feature>
<reference evidence="6" key="2">
    <citation type="submission" date="2014-03" db="EMBL/GenBank/DDBJ databases">
        <title>The whipworm genome and dual-species transcriptomics of an intimate host-pathogen interaction.</title>
        <authorList>
            <person name="Foth B.J."/>
            <person name="Tsai I.J."/>
            <person name="Reid A.J."/>
            <person name="Bancroft A.J."/>
            <person name="Nichol S."/>
            <person name="Tracey A."/>
            <person name="Holroyd N."/>
            <person name="Cotton J.A."/>
            <person name="Stanley E.J."/>
            <person name="Zarowiecki M."/>
            <person name="Liu J.Z."/>
            <person name="Huckvale T."/>
            <person name="Cooper P.J."/>
            <person name="Grencis R.K."/>
            <person name="Berriman M."/>
        </authorList>
    </citation>
    <scope>NUCLEOTIDE SEQUENCE [LARGE SCALE GENOMIC DNA]</scope>
</reference>
<dbReference type="Gene3D" id="1.20.920.10">
    <property type="entry name" value="Bromodomain-like"/>
    <property type="match status" value="1"/>
</dbReference>
<dbReference type="PANTHER" id="PTHR16266:SF17">
    <property type="entry name" value="BRWD3"/>
    <property type="match status" value="1"/>
</dbReference>
<dbReference type="GO" id="GO:0008360">
    <property type="term" value="P:regulation of cell shape"/>
    <property type="evidence" value="ECO:0007669"/>
    <property type="project" value="TreeGrafter"/>
</dbReference>
<dbReference type="InterPro" id="IPR001680">
    <property type="entry name" value="WD40_rpt"/>
</dbReference>
<dbReference type="PANTHER" id="PTHR16266">
    <property type="entry name" value="WD REPEAT DOMAIN 9"/>
    <property type="match status" value="1"/>
</dbReference>
<dbReference type="GO" id="GO:0007010">
    <property type="term" value="P:cytoskeleton organization"/>
    <property type="evidence" value="ECO:0007669"/>
    <property type="project" value="TreeGrafter"/>
</dbReference>
<dbReference type="GO" id="GO:0005634">
    <property type="term" value="C:nucleus"/>
    <property type="evidence" value="ECO:0007669"/>
    <property type="project" value="TreeGrafter"/>
</dbReference>
<dbReference type="PROSITE" id="PS50014">
    <property type="entry name" value="BROMODOMAIN_2"/>
    <property type="match status" value="1"/>
</dbReference>
<organism evidence="6 7">
    <name type="scientific">Trichuris trichiura</name>
    <name type="common">Whipworm</name>
    <name type="synonym">Trichocephalus trichiurus</name>
    <dbReference type="NCBI Taxonomy" id="36087"/>
    <lineage>
        <taxon>Eukaryota</taxon>
        <taxon>Metazoa</taxon>
        <taxon>Ecdysozoa</taxon>
        <taxon>Nematoda</taxon>
        <taxon>Enoplea</taxon>
        <taxon>Dorylaimia</taxon>
        <taxon>Trichinellida</taxon>
        <taxon>Trichuridae</taxon>
        <taxon>Trichuris</taxon>
    </lineage>
</organism>
<feature type="compositionally biased region" description="Basic residues" evidence="4">
    <location>
        <begin position="1475"/>
        <end position="1486"/>
    </location>
</feature>
<dbReference type="EMBL" id="HG805810">
    <property type="protein sequence ID" value="CDW51796.1"/>
    <property type="molecule type" value="Genomic_DNA"/>
</dbReference>
<dbReference type="SUPFAM" id="SSF50978">
    <property type="entry name" value="WD40 repeat-like"/>
    <property type="match status" value="1"/>
</dbReference>
<dbReference type="InterPro" id="IPR057451">
    <property type="entry name" value="BRWD/PHIP_AD"/>
</dbReference>